<protein>
    <submittedName>
        <fullName evidence="2">Uncharacterized protein</fullName>
    </submittedName>
</protein>
<dbReference type="EMBL" id="MN740350">
    <property type="protein sequence ID" value="QHU01789.1"/>
    <property type="molecule type" value="Genomic_DNA"/>
</dbReference>
<feature type="region of interest" description="Disordered" evidence="1">
    <location>
        <begin position="193"/>
        <end position="231"/>
    </location>
</feature>
<feature type="compositionally biased region" description="Acidic residues" evidence="1">
    <location>
        <begin position="193"/>
        <end position="213"/>
    </location>
</feature>
<evidence type="ECO:0000313" key="2">
    <source>
        <dbReference type="EMBL" id="QHU01789.1"/>
    </source>
</evidence>
<organism evidence="2">
    <name type="scientific">viral metagenome</name>
    <dbReference type="NCBI Taxonomy" id="1070528"/>
    <lineage>
        <taxon>unclassified sequences</taxon>
        <taxon>metagenomes</taxon>
        <taxon>organismal metagenomes</taxon>
    </lineage>
</organism>
<reference evidence="2" key="1">
    <citation type="journal article" date="2020" name="Nature">
        <title>Giant virus diversity and host interactions through global metagenomics.</title>
        <authorList>
            <person name="Schulz F."/>
            <person name="Roux S."/>
            <person name="Paez-Espino D."/>
            <person name="Jungbluth S."/>
            <person name="Walsh D.A."/>
            <person name="Denef V.J."/>
            <person name="McMahon K.D."/>
            <person name="Konstantinidis K.T."/>
            <person name="Eloe-Fadrosh E.A."/>
            <person name="Kyrpides N.C."/>
            <person name="Woyke T."/>
        </authorList>
    </citation>
    <scope>NUCLEOTIDE SEQUENCE</scope>
    <source>
        <strain evidence="2">GVMAG-M-3300025880-56</strain>
    </source>
</reference>
<evidence type="ECO:0000256" key="1">
    <source>
        <dbReference type="SAM" id="MobiDB-lite"/>
    </source>
</evidence>
<sequence length="231" mass="27644">MYKTFMSPNEHGLGGGGFFHHHSYISKDRTYPSEYVITAKDVDPIFQTIKNMVEADAGRSFEEVTMLDDEYVKNIFKEFKEDLDKEYFNSHYEFYDGCEFIKKMTTNPIIVNYFNKCLRKNILRFEGIKRGDLIKYQFLGYYTHGFQIWDGTDLVPMDNTNYENTLEFSIPEKFNKEFGSKYWENLSFQVENEDEDEELIRETEFNDDEDQYDYDYYPYDCGDTSDSESEY</sequence>
<accession>A0A6C0J800</accession>
<name>A0A6C0J800_9ZZZZ</name>
<dbReference type="AlphaFoldDB" id="A0A6C0J800"/>
<proteinExistence type="predicted"/>